<keyword evidence="2" id="KW-0902">Two-component regulatory system</keyword>
<dbReference type="SUPFAM" id="SSF46894">
    <property type="entry name" value="C-terminal effector domain of the bipartite response regulators"/>
    <property type="match status" value="1"/>
</dbReference>
<evidence type="ECO:0000256" key="4">
    <source>
        <dbReference type="ARBA" id="ARBA00023125"/>
    </source>
</evidence>
<keyword evidence="4 6" id="KW-0238">DNA-binding</keyword>
<dbReference type="InterPro" id="IPR039420">
    <property type="entry name" value="WalR-like"/>
</dbReference>
<dbReference type="Gene3D" id="1.10.10.10">
    <property type="entry name" value="Winged helix-like DNA-binding domain superfamily/Winged helix DNA-binding domain"/>
    <property type="match status" value="1"/>
</dbReference>
<name>A0ABQ4MWV4_9BACL</name>
<evidence type="ECO:0000256" key="2">
    <source>
        <dbReference type="ARBA" id="ARBA00023012"/>
    </source>
</evidence>
<dbReference type="InterPro" id="IPR001867">
    <property type="entry name" value="OmpR/PhoB-type_DNA-bd"/>
</dbReference>
<feature type="DNA-binding region" description="OmpR/PhoB-type" evidence="6">
    <location>
        <begin position="12"/>
        <end position="108"/>
    </location>
</feature>
<organism evidence="8 9">
    <name type="scientific">Paenibacillus woosongensis</name>
    <dbReference type="NCBI Taxonomy" id="307580"/>
    <lineage>
        <taxon>Bacteria</taxon>
        <taxon>Bacillati</taxon>
        <taxon>Bacillota</taxon>
        <taxon>Bacilli</taxon>
        <taxon>Bacillales</taxon>
        <taxon>Paenibacillaceae</taxon>
        <taxon>Paenibacillus</taxon>
    </lineage>
</organism>
<dbReference type="InterPro" id="IPR036388">
    <property type="entry name" value="WH-like_DNA-bd_sf"/>
</dbReference>
<keyword evidence="3" id="KW-0805">Transcription regulation</keyword>
<dbReference type="InterPro" id="IPR016032">
    <property type="entry name" value="Sig_transdc_resp-reg_C-effctor"/>
</dbReference>
<proteinExistence type="predicted"/>
<evidence type="ECO:0000256" key="5">
    <source>
        <dbReference type="ARBA" id="ARBA00023163"/>
    </source>
</evidence>
<evidence type="ECO:0000259" key="7">
    <source>
        <dbReference type="PROSITE" id="PS51755"/>
    </source>
</evidence>
<dbReference type="CDD" id="cd00383">
    <property type="entry name" value="trans_reg_C"/>
    <property type="match status" value="1"/>
</dbReference>
<evidence type="ECO:0000256" key="3">
    <source>
        <dbReference type="ARBA" id="ARBA00023015"/>
    </source>
</evidence>
<dbReference type="Pfam" id="PF00486">
    <property type="entry name" value="Trans_reg_C"/>
    <property type="match status" value="1"/>
</dbReference>
<comment type="caution">
    <text evidence="8">The sequence shown here is derived from an EMBL/GenBank/DDBJ whole genome shotgun (WGS) entry which is preliminary data.</text>
</comment>
<keyword evidence="5" id="KW-0804">Transcription</keyword>
<keyword evidence="9" id="KW-1185">Reference proteome</keyword>
<dbReference type="SMART" id="SM00862">
    <property type="entry name" value="Trans_reg_C"/>
    <property type="match status" value="1"/>
</dbReference>
<dbReference type="PANTHER" id="PTHR48111:SF40">
    <property type="entry name" value="PHOSPHATE REGULON TRANSCRIPTIONAL REGULATORY PROTEIN PHOB"/>
    <property type="match status" value="1"/>
</dbReference>
<evidence type="ECO:0000313" key="8">
    <source>
        <dbReference type="EMBL" id="GIP60393.1"/>
    </source>
</evidence>
<sequence length="399" mass="46209">MIDYDKSNKTFGEGVVMERLTFDPSGYKVKWGAESITLLAKEFALLQFLYRHRDRAFTRDQLLDRVWTMEFPVERTVDDHIYRLRKKLSPWAHIRINTVRGYGYGLTVGEPKSIMNPSVGDREVNSSVRDIFKKYHLFGQGKSMLALATQQDILGFELDPFYVVYLKFIQGDVAWFLEADGLPLQTRLYWLLILYRGTNPEPEQILRYCEQAISRHALSPEEHREMRILNILEVYADAGLEVEAMKRFAETRKTVETDGLSGFVMPVAIMEIYVYVLAGELEEADKVAERLARLLEDMPYLREIGRFRIVQGLLDLARGRGKDAEQKFDEGLDVLEMSLNVPLRIISLCQILRYIDRKHPGLDMRHKYASLYDSLDEELGLSKYKQEMEAVIGRALSLS</sequence>
<evidence type="ECO:0000256" key="1">
    <source>
        <dbReference type="ARBA" id="ARBA00022553"/>
    </source>
</evidence>
<keyword evidence="1" id="KW-0597">Phosphoprotein</keyword>
<dbReference type="PANTHER" id="PTHR48111">
    <property type="entry name" value="REGULATOR OF RPOS"/>
    <property type="match status" value="1"/>
</dbReference>
<reference evidence="8 9" key="1">
    <citation type="submission" date="2021-03" db="EMBL/GenBank/DDBJ databases">
        <title>Antimicrobial resistance genes in bacteria isolated from Japanese honey, and their potential for conferring macrolide and lincosamide resistance in the American foulbrood pathogen Paenibacillus larvae.</title>
        <authorList>
            <person name="Okamoto M."/>
            <person name="Kumagai M."/>
            <person name="Kanamori H."/>
            <person name="Takamatsu D."/>
        </authorList>
    </citation>
    <scope>NUCLEOTIDE SEQUENCE [LARGE SCALE GENOMIC DNA]</scope>
    <source>
        <strain evidence="8 9">J15TS10</strain>
    </source>
</reference>
<protein>
    <recommendedName>
        <fullName evidence="7">OmpR/PhoB-type domain-containing protein</fullName>
    </recommendedName>
</protein>
<dbReference type="Proteomes" id="UP000681290">
    <property type="component" value="Unassembled WGS sequence"/>
</dbReference>
<evidence type="ECO:0000256" key="6">
    <source>
        <dbReference type="PROSITE-ProRule" id="PRU01091"/>
    </source>
</evidence>
<dbReference type="PROSITE" id="PS51755">
    <property type="entry name" value="OMPR_PHOB"/>
    <property type="match status" value="1"/>
</dbReference>
<gene>
    <name evidence="8" type="ORF">J15TS10_42070</name>
</gene>
<feature type="domain" description="OmpR/PhoB-type" evidence="7">
    <location>
        <begin position="12"/>
        <end position="108"/>
    </location>
</feature>
<dbReference type="EMBL" id="BOSM01000009">
    <property type="protein sequence ID" value="GIP60393.1"/>
    <property type="molecule type" value="Genomic_DNA"/>
</dbReference>
<accession>A0ABQ4MWV4</accession>
<evidence type="ECO:0000313" key="9">
    <source>
        <dbReference type="Proteomes" id="UP000681290"/>
    </source>
</evidence>